<evidence type="ECO:0000313" key="1">
    <source>
        <dbReference type="EMBL" id="EER03819.1"/>
    </source>
</evidence>
<name>C5LHG9_PERM5</name>
<proteinExistence type="predicted"/>
<evidence type="ECO:0000313" key="2">
    <source>
        <dbReference type="Proteomes" id="UP000007800"/>
    </source>
</evidence>
<dbReference type="AlphaFoldDB" id="C5LHG9"/>
<reference evidence="1 2" key="1">
    <citation type="submission" date="2008-07" db="EMBL/GenBank/DDBJ databases">
        <authorList>
            <person name="El-Sayed N."/>
            <person name="Caler E."/>
            <person name="Inman J."/>
            <person name="Amedeo P."/>
            <person name="Hass B."/>
            <person name="Wortman J."/>
        </authorList>
    </citation>
    <scope>NUCLEOTIDE SEQUENCE [LARGE SCALE GENOMIC DNA]</scope>
    <source>
        <strain evidence="2">ATCC 50983 / TXsc</strain>
    </source>
</reference>
<dbReference type="Proteomes" id="UP000007800">
    <property type="component" value="Unassembled WGS sequence"/>
</dbReference>
<dbReference type="GeneID" id="9044241"/>
<protein>
    <submittedName>
        <fullName evidence="1">Uncharacterized protein</fullName>
    </submittedName>
</protein>
<dbReference type="RefSeq" id="XP_002772003.1">
    <property type="nucleotide sequence ID" value="XM_002771957.1"/>
</dbReference>
<keyword evidence="2" id="KW-1185">Reference proteome</keyword>
<dbReference type="EMBL" id="GG682041">
    <property type="protein sequence ID" value="EER03819.1"/>
    <property type="molecule type" value="Genomic_DNA"/>
</dbReference>
<gene>
    <name evidence="1" type="ORF">Pmar_PMAR009347</name>
</gene>
<accession>C5LHG9</accession>
<dbReference type="InParanoid" id="C5LHG9"/>
<dbReference type="OMA" id="MRDMEYR"/>
<dbReference type="OrthoDB" id="10557625at2759"/>
<sequence>MLYHTRVTSEDGLPRLQPRGWESKMALLQRQLDFLDRGMQDMKQQERRNFRMDMYYSRYRPLSMMGNREAVGSIPASDILWDRNGPNRNPLLTSPAVSGASREDLSADYRVINPTELREKQEPSKTVVDDKAVQASEGHITDLGNPVEEDHADRNGRLPIGESENEWEMAAKAFRQSRGLDGQITFRPVSMTVPQRSREEHHTASELPAFEDLLRQKLENADESLPNFGQKSVEEKKSDFEEEASACTMLRKSRGFKPLKAIRLFGDGGKFPCVVLGDRGGKEDYELLVSGYCGSAGMFAFLS</sequence>
<organism evidence="2">
    <name type="scientific">Perkinsus marinus (strain ATCC 50983 / TXsc)</name>
    <dbReference type="NCBI Taxonomy" id="423536"/>
    <lineage>
        <taxon>Eukaryota</taxon>
        <taxon>Sar</taxon>
        <taxon>Alveolata</taxon>
        <taxon>Perkinsozoa</taxon>
        <taxon>Perkinsea</taxon>
        <taxon>Perkinsida</taxon>
        <taxon>Perkinsidae</taxon>
        <taxon>Perkinsus</taxon>
    </lineage>
</organism>